<evidence type="ECO:0000313" key="3">
    <source>
        <dbReference type="Proteomes" id="UP001626550"/>
    </source>
</evidence>
<keyword evidence="2" id="KW-0808">Transferase</keyword>
<gene>
    <name evidence="2" type="primary">GK5</name>
    <name evidence="2" type="ORF">Ciccas_002076</name>
</gene>
<organism evidence="2 3">
    <name type="scientific">Cichlidogyrus casuarinus</name>
    <dbReference type="NCBI Taxonomy" id="1844966"/>
    <lineage>
        <taxon>Eukaryota</taxon>
        <taxon>Metazoa</taxon>
        <taxon>Spiralia</taxon>
        <taxon>Lophotrochozoa</taxon>
        <taxon>Platyhelminthes</taxon>
        <taxon>Monogenea</taxon>
        <taxon>Monopisthocotylea</taxon>
        <taxon>Dactylogyridea</taxon>
        <taxon>Ancyrocephalidae</taxon>
        <taxon>Cichlidogyrus</taxon>
    </lineage>
</organism>
<dbReference type="AlphaFoldDB" id="A0ABD2QJ93"/>
<keyword evidence="2" id="KW-0418">Kinase</keyword>
<dbReference type="Gene3D" id="3.30.420.40">
    <property type="match status" value="1"/>
</dbReference>
<feature type="region of interest" description="Disordered" evidence="1">
    <location>
        <begin position="321"/>
        <end position="340"/>
    </location>
</feature>
<name>A0ABD2QJ93_9PLAT</name>
<sequence length="352" mass="38079">MALLKIPRNILPEIRPSFYNFGKAVTLASDSEAPLISCVMGDSQAACITTLMQTGQAKLTLGTGAFLNILVGNEGHLSAYPTGFYPLIGWCEGPICLSTSASSNWSSSGSLTSPWEQEYSPNSSLHEVGNQTDDSGIHSTVEDFFQGLVEDERLPASPSLRQCQITYLAEASFKHCGASITSILRLGLCNSYSEMEALLIESDVISKQSPIELCYFQESSLADFEPFLKSIGVKDRTLSAEPSFLPPSNVLLYPKRTCSSIDLAESLSMNPTPGADSASSSNRALIVRAIVSNIAFMIKMLKDSWEQSGKLSSLSSWVSQSSKKSHMGHPERQRKYQQVQLADAVHGASATV</sequence>
<dbReference type="Proteomes" id="UP001626550">
    <property type="component" value="Unassembled WGS sequence"/>
</dbReference>
<reference evidence="2 3" key="1">
    <citation type="submission" date="2024-11" db="EMBL/GenBank/DDBJ databases">
        <title>Adaptive evolution of stress response genes in parasites aligns with host niche diversity.</title>
        <authorList>
            <person name="Hahn C."/>
            <person name="Resl P."/>
        </authorList>
    </citation>
    <scope>NUCLEOTIDE SEQUENCE [LARGE SCALE GENOMIC DNA]</scope>
    <source>
        <strain evidence="2">EGGRZ-B1_66</strain>
        <tissue evidence="2">Body</tissue>
    </source>
</reference>
<proteinExistence type="predicted"/>
<dbReference type="GO" id="GO:0016301">
    <property type="term" value="F:kinase activity"/>
    <property type="evidence" value="ECO:0007669"/>
    <property type="project" value="UniProtKB-KW"/>
</dbReference>
<dbReference type="EMBL" id="JBJKFK010000153">
    <property type="protein sequence ID" value="KAL3319252.1"/>
    <property type="molecule type" value="Genomic_DNA"/>
</dbReference>
<keyword evidence="3" id="KW-1185">Reference proteome</keyword>
<accession>A0ABD2QJ93</accession>
<protein>
    <submittedName>
        <fullName evidence="2">Glycerol kinase 5</fullName>
    </submittedName>
</protein>
<evidence type="ECO:0000313" key="2">
    <source>
        <dbReference type="EMBL" id="KAL3319252.1"/>
    </source>
</evidence>
<evidence type="ECO:0000256" key="1">
    <source>
        <dbReference type="SAM" id="MobiDB-lite"/>
    </source>
</evidence>
<comment type="caution">
    <text evidence="2">The sequence shown here is derived from an EMBL/GenBank/DDBJ whole genome shotgun (WGS) entry which is preliminary data.</text>
</comment>